<proteinExistence type="predicted"/>
<dbReference type="AlphaFoldDB" id="A0A7W8D1A6"/>
<reference evidence="2 3" key="1">
    <citation type="submission" date="2020-08" db="EMBL/GenBank/DDBJ databases">
        <title>Genomic Encyclopedia of Type Strains, Phase IV (KMG-IV): sequencing the most valuable type-strain genomes for metagenomic binning, comparative biology and taxonomic classification.</title>
        <authorList>
            <person name="Goeker M."/>
        </authorList>
    </citation>
    <scope>NUCLEOTIDE SEQUENCE [LARGE SCALE GENOMIC DNA]</scope>
    <source>
        <strain evidence="2 3">DSM 26963</strain>
    </source>
</reference>
<sequence length="184" mass="21255">MTFLKRSFLFFFLFLFTACSSVTTVSIEHRNVSSFDALFSESYQTFSDFYGPISYFEITDPSSFVSFDVTMFEWKESQWIKSLSHTIQIYDEPVDLFFGISESDCALYIEIVGPEPRSTTFNYDLDVSGLAYSPVSFIQVEESSFVPIMAFYEEDQSYSFTDFQKDLGDFSGRYAFLCLSFSQV</sequence>
<organism evidence="2 3">
    <name type="scientific">Faecalicoccus acidiformans</name>
    <dbReference type="NCBI Taxonomy" id="915173"/>
    <lineage>
        <taxon>Bacteria</taxon>
        <taxon>Bacillati</taxon>
        <taxon>Bacillota</taxon>
        <taxon>Erysipelotrichia</taxon>
        <taxon>Erysipelotrichales</taxon>
        <taxon>Erysipelotrichaceae</taxon>
        <taxon>Faecalicoccus</taxon>
    </lineage>
</organism>
<dbReference type="EMBL" id="JACHHD010000014">
    <property type="protein sequence ID" value="MBB5185346.1"/>
    <property type="molecule type" value="Genomic_DNA"/>
</dbReference>
<evidence type="ECO:0000256" key="1">
    <source>
        <dbReference type="SAM" id="SignalP"/>
    </source>
</evidence>
<feature type="signal peptide" evidence="1">
    <location>
        <begin position="1"/>
        <end position="21"/>
    </location>
</feature>
<evidence type="ECO:0000313" key="2">
    <source>
        <dbReference type="EMBL" id="MBB5185346.1"/>
    </source>
</evidence>
<gene>
    <name evidence="2" type="ORF">HNQ43_001400</name>
</gene>
<keyword evidence="1" id="KW-0732">Signal</keyword>
<comment type="caution">
    <text evidence="2">The sequence shown here is derived from an EMBL/GenBank/DDBJ whole genome shotgun (WGS) entry which is preliminary data.</text>
</comment>
<dbReference type="Proteomes" id="UP000521313">
    <property type="component" value="Unassembled WGS sequence"/>
</dbReference>
<accession>A0A7W8D1A6</accession>
<dbReference type="RefSeq" id="WP_183376214.1">
    <property type="nucleotide sequence ID" value="NZ_JACHHD010000014.1"/>
</dbReference>
<evidence type="ECO:0000313" key="3">
    <source>
        <dbReference type="Proteomes" id="UP000521313"/>
    </source>
</evidence>
<evidence type="ECO:0008006" key="4">
    <source>
        <dbReference type="Google" id="ProtNLM"/>
    </source>
</evidence>
<name>A0A7W8D1A6_9FIRM</name>
<dbReference type="PROSITE" id="PS51257">
    <property type="entry name" value="PROKAR_LIPOPROTEIN"/>
    <property type="match status" value="1"/>
</dbReference>
<feature type="chain" id="PRO_5038386426" description="Lipoprotein" evidence="1">
    <location>
        <begin position="22"/>
        <end position="184"/>
    </location>
</feature>
<protein>
    <recommendedName>
        <fullName evidence="4">Lipoprotein</fullName>
    </recommendedName>
</protein>